<dbReference type="PANTHER" id="PTHR33033">
    <property type="entry name" value="POLYNUCLEOTIDYL TRANSFERASE, RIBONUCLEASE H-LIKE SUPERFAMILY PROTEIN-RELATED"/>
    <property type="match status" value="1"/>
</dbReference>
<evidence type="ECO:0000313" key="1">
    <source>
        <dbReference type="EMBL" id="KAK8519712.1"/>
    </source>
</evidence>
<name>A0ABR2CL29_9ROSI</name>
<evidence type="ECO:0008006" key="3">
    <source>
        <dbReference type="Google" id="ProtNLM"/>
    </source>
</evidence>
<evidence type="ECO:0000313" key="2">
    <source>
        <dbReference type="Proteomes" id="UP001472677"/>
    </source>
</evidence>
<proteinExistence type="predicted"/>
<organism evidence="1 2">
    <name type="scientific">Hibiscus sabdariffa</name>
    <name type="common">roselle</name>
    <dbReference type="NCBI Taxonomy" id="183260"/>
    <lineage>
        <taxon>Eukaryota</taxon>
        <taxon>Viridiplantae</taxon>
        <taxon>Streptophyta</taxon>
        <taxon>Embryophyta</taxon>
        <taxon>Tracheophyta</taxon>
        <taxon>Spermatophyta</taxon>
        <taxon>Magnoliopsida</taxon>
        <taxon>eudicotyledons</taxon>
        <taxon>Gunneridae</taxon>
        <taxon>Pentapetalae</taxon>
        <taxon>rosids</taxon>
        <taxon>malvids</taxon>
        <taxon>Malvales</taxon>
        <taxon>Malvaceae</taxon>
        <taxon>Malvoideae</taxon>
        <taxon>Hibiscus</taxon>
    </lineage>
</organism>
<dbReference type="EMBL" id="JBBPBM010000050">
    <property type="protein sequence ID" value="KAK8519712.1"/>
    <property type="molecule type" value="Genomic_DNA"/>
</dbReference>
<protein>
    <recommendedName>
        <fullName evidence="3">Reverse transcriptase zinc-binding domain-containing protein</fullName>
    </recommendedName>
</protein>
<dbReference type="Proteomes" id="UP001472677">
    <property type="component" value="Unassembled WGS sequence"/>
</dbReference>
<reference evidence="1 2" key="1">
    <citation type="journal article" date="2024" name="G3 (Bethesda)">
        <title>Genome assembly of Hibiscus sabdariffa L. provides insights into metabolisms of medicinal natural products.</title>
        <authorList>
            <person name="Kim T."/>
        </authorList>
    </citation>
    <scope>NUCLEOTIDE SEQUENCE [LARGE SCALE GENOMIC DNA]</scope>
    <source>
        <strain evidence="1">TK-2024</strain>
        <tissue evidence="1">Old leaves</tissue>
    </source>
</reference>
<comment type="caution">
    <text evidence="1">The sequence shown here is derived from an EMBL/GenBank/DDBJ whole genome shotgun (WGS) entry which is preliminary data.</text>
</comment>
<keyword evidence="2" id="KW-1185">Reference proteome</keyword>
<dbReference type="PANTHER" id="PTHR33033:SF118">
    <property type="entry name" value="OS02G0175302 PROTEIN"/>
    <property type="match status" value="1"/>
</dbReference>
<sequence length="325" mass="36729">MLLGFGKAFVVPFTRMLILDLSYERICTFRLEMATKFYFGLIVGAPLKASSNFDSDWVRWGGSNDGKFSIKLASAFNSVSIRDGFNRGKVVWCGYAPPKVEAFIWLVVNGRAPVKLEFSKRGLRFVEALECICGNSQRCCFFIATLERYWRSEVVFNGKLVEMVQLRFIIKSQVAWWIKAKFHRCTLSIDDFIVDLVLANKFILSCDILGKNLRWEPPPARWLKFNVDGTSSTDELIGGIGGVLKNETGHLLLSFSLRVGSGPPVLHEVHDPASTPLRLEAWVRRLQRSWFLILFTPRAINVDDDSLAKLGLSSKEVFSCNVSDL</sequence>
<accession>A0ABR2CL29</accession>
<gene>
    <name evidence="1" type="ORF">V6N12_030076</name>
</gene>